<dbReference type="InterPro" id="IPR003441">
    <property type="entry name" value="NAC-dom"/>
</dbReference>
<protein>
    <submittedName>
        <fullName evidence="6">NAC domain-containing protein 67</fullName>
    </submittedName>
</protein>
<keyword evidence="4" id="KW-0539">Nucleus</keyword>
<gene>
    <name evidence="6" type="ORF">G2W53_005313</name>
</gene>
<evidence type="ECO:0000256" key="4">
    <source>
        <dbReference type="ARBA" id="ARBA00023242"/>
    </source>
</evidence>
<evidence type="ECO:0000256" key="2">
    <source>
        <dbReference type="ARBA" id="ARBA00023125"/>
    </source>
</evidence>
<dbReference type="Proteomes" id="UP000634136">
    <property type="component" value="Unassembled WGS sequence"/>
</dbReference>
<name>A0A835CK42_9FABA</name>
<evidence type="ECO:0000313" key="7">
    <source>
        <dbReference type="Proteomes" id="UP000634136"/>
    </source>
</evidence>
<evidence type="ECO:0000256" key="3">
    <source>
        <dbReference type="ARBA" id="ARBA00023163"/>
    </source>
</evidence>
<dbReference type="Gene3D" id="2.170.150.80">
    <property type="entry name" value="NAC domain"/>
    <property type="match status" value="1"/>
</dbReference>
<reference evidence="6" key="1">
    <citation type="submission" date="2020-09" db="EMBL/GenBank/DDBJ databases">
        <title>Genome-Enabled Discovery of Anthraquinone Biosynthesis in Senna tora.</title>
        <authorList>
            <person name="Kang S.-H."/>
            <person name="Pandey R.P."/>
            <person name="Lee C.-M."/>
            <person name="Sim J.-S."/>
            <person name="Jeong J.-T."/>
            <person name="Choi B.-S."/>
            <person name="Jung M."/>
            <person name="Ginzburg D."/>
            <person name="Zhao K."/>
            <person name="Won S.Y."/>
            <person name="Oh T.-J."/>
            <person name="Yu Y."/>
            <person name="Kim N.-H."/>
            <person name="Lee O.R."/>
            <person name="Lee T.-H."/>
            <person name="Bashyal P."/>
            <person name="Kim T.-S."/>
            <person name="Lee W.-H."/>
            <person name="Kawkins C."/>
            <person name="Kim C.-K."/>
            <person name="Kim J.S."/>
            <person name="Ahn B.O."/>
            <person name="Rhee S.Y."/>
            <person name="Sohng J.K."/>
        </authorList>
    </citation>
    <scope>NUCLEOTIDE SEQUENCE</scope>
    <source>
        <tissue evidence="6">Leaf</tissue>
    </source>
</reference>
<organism evidence="6 7">
    <name type="scientific">Senna tora</name>
    <dbReference type="NCBI Taxonomy" id="362788"/>
    <lineage>
        <taxon>Eukaryota</taxon>
        <taxon>Viridiplantae</taxon>
        <taxon>Streptophyta</taxon>
        <taxon>Embryophyta</taxon>
        <taxon>Tracheophyta</taxon>
        <taxon>Spermatophyta</taxon>
        <taxon>Magnoliopsida</taxon>
        <taxon>eudicotyledons</taxon>
        <taxon>Gunneridae</taxon>
        <taxon>Pentapetalae</taxon>
        <taxon>rosids</taxon>
        <taxon>fabids</taxon>
        <taxon>Fabales</taxon>
        <taxon>Fabaceae</taxon>
        <taxon>Caesalpinioideae</taxon>
        <taxon>Cassia clade</taxon>
        <taxon>Senna</taxon>
    </lineage>
</organism>
<dbReference type="InterPro" id="IPR036093">
    <property type="entry name" value="NAC_dom_sf"/>
</dbReference>
<dbReference type="GO" id="GO:0006355">
    <property type="term" value="P:regulation of DNA-templated transcription"/>
    <property type="evidence" value="ECO:0007669"/>
    <property type="project" value="InterPro"/>
</dbReference>
<feature type="domain" description="NAC" evidence="5">
    <location>
        <begin position="5"/>
        <end position="99"/>
    </location>
</feature>
<dbReference type="PANTHER" id="PTHR31719:SF164">
    <property type="entry name" value="NAC DOMAIN-CONTAINING PROTEIN"/>
    <property type="match status" value="1"/>
</dbReference>
<keyword evidence="1" id="KW-0805">Transcription regulation</keyword>
<keyword evidence="3" id="KW-0804">Transcription</keyword>
<comment type="caution">
    <text evidence="6">The sequence shown here is derived from an EMBL/GenBank/DDBJ whole genome shotgun (WGS) entry which is preliminary data.</text>
</comment>
<dbReference type="GO" id="GO:0003677">
    <property type="term" value="F:DNA binding"/>
    <property type="evidence" value="ECO:0007669"/>
    <property type="project" value="UniProtKB-KW"/>
</dbReference>
<dbReference type="PROSITE" id="PS51005">
    <property type="entry name" value="NAC"/>
    <property type="match status" value="1"/>
</dbReference>
<proteinExistence type="predicted"/>
<dbReference type="GO" id="GO:0048731">
    <property type="term" value="P:system development"/>
    <property type="evidence" value="ECO:0007669"/>
    <property type="project" value="TreeGrafter"/>
</dbReference>
<evidence type="ECO:0000256" key="1">
    <source>
        <dbReference type="ARBA" id="ARBA00023015"/>
    </source>
</evidence>
<dbReference type="EMBL" id="JAAIUW010000002">
    <property type="protein sequence ID" value="KAF7843015.1"/>
    <property type="molecule type" value="Genomic_DNA"/>
</dbReference>
<dbReference type="SUPFAM" id="SSF101941">
    <property type="entry name" value="NAC domain"/>
    <property type="match status" value="1"/>
</dbReference>
<dbReference type="OrthoDB" id="782339at2759"/>
<dbReference type="Pfam" id="PF02365">
    <property type="entry name" value="NAM"/>
    <property type="match status" value="1"/>
</dbReference>
<evidence type="ECO:0000259" key="5">
    <source>
        <dbReference type="PROSITE" id="PS51005"/>
    </source>
</evidence>
<sequence>MSLVMPVGLKFLPTDAELVGCYLYKKVTGMALPNGVVFECDLYGKENPWEIWERYKQNVVKCVEGEDLYFFTKLKKKSPKAKRIERRIGIGRCMGGRKW</sequence>
<evidence type="ECO:0000313" key="6">
    <source>
        <dbReference type="EMBL" id="KAF7843015.1"/>
    </source>
</evidence>
<keyword evidence="7" id="KW-1185">Reference proteome</keyword>
<dbReference type="AlphaFoldDB" id="A0A835CK42"/>
<keyword evidence="2" id="KW-0238">DNA-binding</keyword>
<dbReference type="PANTHER" id="PTHR31719">
    <property type="entry name" value="NAC TRANSCRIPTION FACTOR 56"/>
    <property type="match status" value="1"/>
</dbReference>
<accession>A0A835CK42</accession>